<name>A0A6J1DXC3_MOMCH</name>
<dbReference type="OrthoDB" id="550424at2759"/>
<feature type="compositionally biased region" description="Polar residues" evidence="1">
    <location>
        <begin position="91"/>
        <end position="100"/>
    </location>
</feature>
<gene>
    <name evidence="3" type="primary">LOC111025351</name>
</gene>
<keyword evidence="2" id="KW-1185">Reference proteome</keyword>
<dbReference type="KEGG" id="mcha:111025351"/>
<accession>A0A6J1DXC3</accession>
<dbReference type="GeneID" id="111025351"/>
<sequence>MADHTRSHVTTDLYKILSIPIKDICKGFKKWNPSEKSPRIKTIEGGGDRDFTPSVREPDKSRRGGERHIISAPTTPLGSSNHKGVDESFFANMTNTFSRNQSRRSKTPTPSPRSYSRNASRRRSKTPTSLSTNQSRRSNSDTEFLRRPLSRNSSRKVEAAESNETPISLSRETSRRHCWETNSSVDHARSLSRNASRRSPNATPIIYSQSTALKKLPPVEKKLECTLEELLEGCVKKIMIARAAIVNGLSYVDDDNNMEDDLDIYKEEI</sequence>
<protein>
    <submittedName>
        <fullName evidence="3">Serine/arginine repetitive matrix protein 2-like</fullName>
    </submittedName>
</protein>
<feature type="compositionally biased region" description="Basic and acidic residues" evidence="1">
    <location>
        <begin position="33"/>
        <end position="69"/>
    </location>
</feature>
<dbReference type="RefSeq" id="XP_022158893.1">
    <property type="nucleotide sequence ID" value="XM_022303201.1"/>
</dbReference>
<dbReference type="Proteomes" id="UP000504603">
    <property type="component" value="Unplaced"/>
</dbReference>
<organism evidence="2 3">
    <name type="scientific">Momordica charantia</name>
    <name type="common">Bitter gourd</name>
    <name type="synonym">Balsam pear</name>
    <dbReference type="NCBI Taxonomy" id="3673"/>
    <lineage>
        <taxon>Eukaryota</taxon>
        <taxon>Viridiplantae</taxon>
        <taxon>Streptophyta</taxon>
        <taxon>Embryophyta</taxon>
        <taxon>Tracheophyta</taxon>
        <taxon>Spermatophyta</taxon>
        <taxon>Magnoliopsida</taxon>
        <taxon>eudicotyledons</taxon>
        <taxon>Gunneridae</taxon>
        <taxon>Pentapetalae</taxon>
        <taxon>rosids</taxon>
        <taxon>fabids</taxon>
        <taxon>Cucurbitales</taxon>
        <taxon>Cucurbitaceae</taxon>
        <taxon>Momordiceae</taxon>
        <taxon>Momordica</taxon>
    </lineage>
</organism>
<evidence type="ECO:0000256" key="1">
    <source>
        <dbReference type="SAM" id="MobiDB-lite"/>
    </source>
</evidence>
<dbReference type="AlphaFoldDB" id="A0A6J1DXC3"/>
<reference evidence="3" key="1">
    <citation type="submission" date="2025-08" db="UniProtKB">
        <authorList>
            <consortium name="RefSeq"/>
        </authorList>
    </citation>
    <scope>IDENTIFICATION</scope>
    <source>
        <strain evidence="3">OHB3-1</strain>
    </source>
</reference>
<feature type="compositionally biased region" description="Polar residues" evidence="1">
    <location>
        <begin position="126"/>
        <end position="137"/>
    </location>
</feature>
<dbReference type="Gene3D" id="2.60.260.20">
    <property type="entry name" value="Urease metallochaperone UreE, N-terminal domain"/>
    <property type="match status" value="1"/>
</dbReference>
<feature type="region of interest" description="Disordered" evidence="1">
    <location>
        <begin position="33"/>
        <end position="177"/>
    </location>
</feature>
<feature type="compositionally biased region" description="Polar residues" evidence="1">
    <location>
        <begin position="72"/>
        <end position="82"/>
    </location>
</feature>
<proteinExistence type="predicted"/>
<evidence type="ECO:0000313" key="3">
    <source>
        <dbReference type="RefSeq" id="XP_022158893.1"/>
    </source>
</evidence>
<evidence type="ECO:0000313" key="2">
    <source>
        <dbReference type="Proteomes" id="UP000504603"/>
    </source>
</evidence>
<feature type="compositionally biased region" description="Polar residues" evidence="1">
    <location>
        <begin position="162"/>
        <end position="171"/>
    </location>
</feature>